<proteinExistence type="predicted"/>
<reference evidence="2" key="1">
    <citation type="submission" date="2016-01" db="EMBL/GenBank/DDBJ databases">
        <authorList>
            <person name="Mitreva M."/>
            <person name="Pepin K.H."/>
            <person name="Mihindukulasuriya K.A."/>
            <person name="Fulton R."/>
            <person name="Fronick C."/>
            <person name="O'Laughlin M."/>
            <person name="Miner T."/>
            <person name="Herter B."/>
            <person name="Rosa B.A."/>
            <person name="Cordes M."/>
            <person name="Tomlinson C."/>
            <person name="Wollam A."/>
            <person name="Palsikar V.B."/>
            <person name="Mardis E.R."/>
            <person name="Wilson R.K."/>
        </authorList>
    </citation>
    <scope>NUCLEOTIDE SEQUENCE [LARGE SCALE GENOMIC DNA]</scope>
    <source>
        <strain evidence="2">KA00182</strain>
    </source>
</reference>
<name>A0A134CF36_9FIRM</name>
<dbReference type="RefSeq" id="WP_062485644.1">
    <property type="nucleotide sequence ID" value="NZ_KQ960952.1"/>
</dbReference>
<dbReference type="AlphaFoldDB" id="A0A134CF36"/>
<organism evidence="1 2">
    <name type="scientific">Megasphaera hutchinsoni</name>
    <dbReference type="NCBI Taxonomy" id="1588748"/>
    <lineage>
        <taxon>Bacteria</taxon>
        <taxon>Bacillati</taxon>
        <taxon>Bacillota</taxon>
        <taxon>Negativicutes</taxon>
        <taxon>Veillonellales</taxon>
        <taxon>Veillonellaceae</taxon>
        <taxon>Megasphaera</taxon>
    </lineage>
</organism>
<sequence>MAHFKILHGDLPNTTALLSIFGAFELSAPRGTFTLKTNTYNLKNNIALLEKITEENKNKIFAKAGWGTLGELAFGPAGLLAGLLLGGHKKYITIAVQLKTQEKFIAECDTKTYKKFYNEYLKSFTESDTSGEVVPINERTSDIRPKSIGEATSGDPSTATCDVDPAVLLSYLKILKDHDILTEEEYKDKAKKIVDHL</sequence>
<dbReference type="EMBL" id="LSDT01000043">
    <property type="protein sequence ID" value="KXB90832.1"/>
    <property type="molecule type" value="Genomic_DNA"/>
</dbReference>
<evidence type="ECO:0008006" key="3">
    <source>
        <dbReference type="Google" id="ProtNLM"/>
    </source>
</evidence>
<keyword evidence="2" id="KW-1185">Reference proteome</keyword>
<gene>
    <name evidence="1" type="ORF">HMPREF3182_00912</name>
</gene>
<protein>
    <recommendedName>
        <fullName evidence="3">SHOCT domain-containing protein</fullName>
    </recommendedName>
</protein>
<dbReference type="PATRIC" id="fig|1588748.3.peg.877"/>
<evidence type="ECO:0000313" key="2">
    <source>
        <dbReference type="Proteomes" id="UP000070160"/>
    </source>
</evidence>
<accession>A0A134CF36</accession>
<comment type="caution">
    <text evidence="1">The sequence shown here is derived from an EMBL/GenBank/DDBJ whole genome shotgun (WGS) entry which is preliminary data.</text>
</comment>
<evidence type="ECO:0000313" key="1">
    <source>
        <dbReference type="EMBL" id="KXB90832.1"/>
    </source>
</evidence>
<dbReference type="Proteomes" id="UP000070160">
    <property type="component" value="Unassembled WGS sequence"/>
</dbReference>